<dbReference type="EMBL" id="BAAAZP010000081">
    <property type="protein sequence ID" value="GAA3673625.1"/>
    <property type="molecule type" value="Genomic_DNA"/>
</dbReference>
<dbReference type="Proteomes" id="UP001500902">
    <property type="component" value="Unassembled WGS sequence"/>
</dbReference>
<proteinExistence type="predicted"/>
<organism evidence="1 2">
    <name type="scientific">Nonomuraea antimicrobica</name>
    <dbReference type="NCBI Taxonomy" id="561173"/>
    <lineage>
        <taxon>Bacteria</taxon>
        <taxon>Bacillati</taxon>
        <taxon>Actinomycetota</taxon>
        <taxon>Actinomycetes</taxon>
        <taxon>Streptosporangiales</taxon>
        <taxon>Streptosporangiaceae</taxon>
        <taxon>Nonomuraea</taxon>
    </lineage>
</organism>
<evidence type="ECO:0008006" key="3">
    <source>
        <dbReference type="Google" id="ProtNLM"/>
    </source>
</evidence>
<gene>
    <name evidence="1" type="ORF">GCM10022224_042390</name>
</gene>
<accession>A0ABP7C0H9</accession>
<keyword evidence="2" id="KW-1185">Reference proteome</keyword>
<reference evidence="2" key="1">
    <citation type="journal article" date="2019" name="Int. J. Syst. Evol. Microbiol.">
        <title>The Global Catalogue of Microorganisms (GCM) 10K type strain sequencing project: providing services to taxonomists for standard genome sequencing and annotation.</title>
        <authorList>
            <consortium name="The Broad Institute Genomics Platform"/>
            <consortium name="The Broad Institute Genome Sequencing Center for Infectious Disease"/>
            <person name="Wu L."/>
            <person name="Ma J."/>
        </authorList>
    </citation>
    <scope>NUCLEOTIDE SEQUENCE [LARGE SCALE GENOMIC DNA]</scope>
    <source>
        <strain evidence="2">JCM 16904</strain>
    </source>
</reference>
<evidence type="ECO:0000313" key="1">
    <source>
        <dbReference type="EMBL" id="GAA3673625.1"/>
    </source>
</evidence>
<name>A0ABP7C0H9_9ACTN</name>
<protein>
    <recommendedName>
        <fullName evidence="3">Excreted virulence factor EspC, type VII ESX diderm</fullName>
    </recommendedName>
</protein>
<comment type="caution">
    <text evidence="1">The sequence shown here is derived from an EMBL/GenBank/DDBJ whole genome shotgun (WGS) entry which is preliminary data.</text>
</comment>
<sequence length="109" mass="11551">MLVSDEFRFDYSALSGGGRDLTDSVAAFRRRTDTLLATVHGTGGTAFGGTATGAEMDSLTDLLSQACEHLCGNMNGFGEAMQRMAEDIRLAELTIAEEVASTGDADRRP</sequence>
<evidence type="ECO:0000313" key="2">
    <source>
        <dbReference type="Proteomes" id="UP001500902"/>
    </source>
</evidence>